<keyword evidence="4 7" id="KW-0812">Transmembrane</keyword>
<dbReference type="AlphaFoldDB" id="A0A540VLC9"/>
<dbReference type="Gene3D" id="1.10.3720.10">
    <property type="entry name" value="MetI-like"/>
    <property type="match status" value="1"/>
</dbReference>
<dbReference type="Pfam" id="PF00528">
    <property type="entry name" value="BPD_transp_1"/>
    <property type="match status" value="1"/>
</dbReference>
<evidence type="ECO:0000256" key="7">
    <source>
        <dbReference type="RuleBase" id="RU363032"/>
    </source>
</evidence>
<evidence type="ECO:0000313" key="10">
    <source>
        <dbReference type="Proteomes" id="UP000317371"/>
    </source>
</evidence>
<feature type="transmembrane region" description="Helical" evidence="7">
    <location>
        <begin position="262"/>
        <end position="283"/>
    </location>
</feature>
<keyword evidence="10" id="KW-1185">Reference proteome</keyword>
<keyword evidence="5 7" id="KW-1133">Transmembrane helix</keyword>
<dbReference type="EMBL" id="VIGC01000002">
    <property type="protein sequence ID" value="TQE97579.1"/>
    <property type="molecule type" value="Genomic_DNA"/>
</dbReference>
<feature type="transmembrane region" description="Helical" evidence="7">
    <location>
        <begin position="202"/>
        <end position="227"/>
    </location>
</feature>
<dbReference type="SUPFAM" id="SSF161098">
    <property type="entry name" value="MetI-like"/>
    <property type="match status" value="1"/>
</dbReference>
<organism evidence="9 10">
    <name type="scientific">Litorilinea aerophila</name>
    <dbReference type="NCBI Taxonomy" id="1204385"/>
    <lineage>
        <taxon>Bacteria</taxon>
        <taxon>Bacillati</taxon>
        <taxon>Chloroflexota</taxon>
        <taxon>Caldilineae</taxon>
        <taxon>Caldilineales</taxon>
        <taxon>Caldilineaceae</taxon>
        <taxon>Litorilinea</taxon>
    </lineage>
</organism>
<feature type="transmembrane region" description="Helical" evidence="7">
    <location>
        <begin position="30"/>
        <end position="52"/>
    </location>
</feature>
<dbReference type="PROSITE" id="PS50928">
    <property type="entry name" value="ABC_TM1"/>
    <property type="match status" value="1"/>
</dbReference>
<reference evidence="9 10" key="1">
    <citation type="submission" date="2019-06" db="EMBL/GenBank/DDBJ databases">
        <title>Genome sequence of Litorilinea aerophila BAA-2444.</title>
        <authorList>
            <person name="Maclea K.S."/>
            <person name="Maurais E.G."/>
            <person name="Iannazzi L.C."/>
        </authorList>
    </citation>
    <scope>NUCLEOTIDE SEQUENCE [LARGE SCALE GENOMIC DNA]</scope>
    <source>
        <strain evidence="9 10">ATCC BAA-2444</strain>
    </source>
</reference>
<proteinExistence type="inferred from homology"/>
<gene>
    <name evidence="9" type="ORF">FKZ61_01505</name>
</gene>
<name>A0A540VLC9_9CHLR</name>
<dbReference type="GO" id="GO:0005886">
    <property type="term" value="C:plasma membrane"/>
    <property type="evidence" value="ECO:0007669"/>
    <property type="project" value="UniProtKB-SubCell"/>
</dbReference>
<comment type="similarity">
    <text evidence="7">Belongs to the binding-protein-dependent transport system permease family.</text>
</comment>
<sequence length="298" mass="33452">MTTETLPQPAPAAAPRHQASTSLGGWLTRALINLFLGLWALVVIFPMVWLVYTSFKTDQEIFFNPWSLPTSLQWDNFVRAWVSAHIGDYFLNSLIVVLPSLVLILLLGSMAAYVLARFPFPGNRVIFYLFLSGMLFPVFLALVPLFFLVKNLGMLNSYVGLILVYVAYSLPFSVFFLTGFFKTLPSELHEAGIIDGANQYQVFFLIMLPLAQPGLVSIGIFNFLGMWNQYILPLVLMSDPARYLLTQGLAYMLHQQYYMNDWSGLFAAVTMVMVPTLITYVIFQGQIQKGITVGALKG</sequence>
<accession>A0A540VLC9</accession>
<dbReference type="RefSeq" id="WP_141608306.1">
    <property type="nucleotide sequence ID" value="NZ_VIGC02000002.1"/>
</dbReference>
<dbReference type="PANTHER" id="PTHR43744">
    <property type="entry name" value="ABC TRANSPORTER PERMEASE PROTEIN MG189-RELATED-RELATED"/>
    <property type="match status" value="1"/>
</dbReference>
<dbReference type="InParanoid" id="A0A540VLC9"/>
<feature type="transmembrane region" description="Helical" evidence="7">
    <location>
        <begin position="155"/>
        <end position="181"/>
    </location>
</feature>
<comment type="subcellular location">
    <subcellularLocation>
        <location evidence="1 7">Cell membrane</location>
        <topology evidence="1 7">Multi-pass membrane protein</topology>
    </subcellularLocation>
</comment>
<dbReference type="OrthoDB" id="42677at2"/>
<feature type="transmembrane region" description="Helical" evidence="7">
    <location>
        <begin position="127"/>
        <end position="149"/>
    </location>
</feature>
<evidence type="ECO:0000256" key="1">
    <source>
        <dbReference type="ARBA" id="ARBA00004651"/>
    </source>
</evidence>
<evidence type="ECO:0000256" key="2">
    <source>
        <dbReference type="ARBA" id="ARBA00022448"/>
    </source>
</evidence>
<evidence type="ECO:0000313" key="9">
    <source>
        <dbReference type="EMBL" id="TQE97579.1"/>
    </source>
</evidence>
<dbReference type="CDD" id="cd06261">
    <property type="entry name" value="TM_PBP2"/>
    <property type="match status" value="1"/>
</dbReference>
<comment type="caution">
    <text evidence="9">The sequence shown here is derived from an EMBL/GenBank/DDBJ whole genome shotgun (WGS) entry which is preliminary data.</text>
</comment>
<keyword evidence="2 7" id="KW-0813">Transport</keyword>
<keyword evidence="3" id="KW-1003">Cell membrane</keyword>
<feature type="transmembrane region" description="Helical" evidence="7">
    <location>
        <begin position="89"/>
        <end position="115"/>
    </location>
</feature>
<keyword evidence="6 7" id="KW-0472">Membrane</keyword>
<dbReference type="Proteomes" id="UP000317371">
    <property type="component" value="Unassembled WGS sequence"/>
</dbReference>
<feature type="domain" description="ABC transmembrane type-1" evidence="8">
    <location>
        <begin position="90"/>
        <end position="283"/>
    </location>
</feature>
<dbReference type="InterPro" id="IPR035906">
    <property type="entry name" value="MetI-like_sf"/>
</dbReference>
<dbReference type="InterPro" id="IPR000515">
    <property type="entry name" value="MetI-like"/>
</dbReference>
<protein>
    <submittedName>
        <fullName evidence="9">Carbohydrate ABC transporter permease</fullName>
    </submittedName>
</protein>
<evidence type="ECO:0000256" key="3">
    <source>
        <dbReference type="ARBA" id="ARBA00022475"/>
    </source>
</evidence>
<evidence type="ECO:0000256" key="6">
    <source>
        <dbReference type="ARBA" id="ARBA00023136"/>
    </source>
</evidence>
<evidence type="ECO:0000256" key="4">
    <source>
        <dbReference type="ARBA" id="ARBA00022692"/>
    </source>
</evidence>
<evidence type="ECO:0000259" key="8">
    <source>
        <dbReference type="PROSITE" id="PS50928"/>
    </source>
</evidence>
<dbReference type="GO" id="GO:0055085">
    <property type="term" value="P:transmembrane transport"/>
    <property type="evidence" value="ECO:0007669"/>
    <property type="project" value="InterPro"/>
</dbReference>
<evidence type="ECO:0000256" key="5">
    <source>
        <dbReference type="ARBA" id="ARBA00022989"/>
    </source>
</evidence>
<dbReference type="PANTHER" id="PTHR43744:SF8">
    <property type="entry name" value="SN-GLYCEROL-3-PHOSPHATE TRANSPORT SYSTEM PERMEASE PROTEIN UGPE"/>
    <property type="match status" value="1"/>
</dbReference>